<gene>
    <name evidence="2" type="ORF">FY004_37620</name>
</gene>
<feature type="signal peptide" evidence="1">
    <location>
        <begin position="1"/>
        <end position="22"/>
    </location>
</feature>
<dbReference type="PROSITE" id="PS51257">
    <property type="entry name" value="PROKAR_LIPOPROTEIN"/>
    <property type="match status" value="1"/>
</dbReference>
<accession>A0A5D4HVP2</accession>
<evidence type="ECO:0008006" key="4">
    <source>
        <dbReference type="Google" id="ProtNLM"/>
    </source>
</evidence>
<feature type="chain" id="PRO_5038839371" description="Lipoprotein" evidence="1">
    <location>
        <begin position="23"/>
        <end position="179"/>
    </location>
</feature>
<keyword evidence="1" id="KW-0732">Signal</keyword>
<dbReference type="Proteomes" id="UP000323242">
    <property type="component" value="Unassembled WGS sequence"/>
</dbReference>
<evidence type="ECO:0000313" key="3">
    <source>
        <dbReference type="Proteomes" id="UP000323242"/>
    </source>
</evidence>
<proteinExistence type="predicted"/>
<organism evidence="2 3">
    <name type="scientific">Streptomyces parvus</name>
    <dbReference type="NCBI Taxonomy" id="66428"/>
    <lineage>
        <taxon>Bacteria</taxon>
        <taxon>Bacillati</taxon>
        <taxon>Actinomycetota</taxon>
        <taxon>Actinomycetes</taxon>
        <taxon>Kitasatosporales</taxon>
        <taxon>Streptomycetaceae</taxon>
        <taxon>Streptomyces</taxon>
    </lineage>
</organism>
<dbReference type="EMBL" id="VSZQ01000423">
    <property type="protein sequence ID" value="TYR44868.1"/>
    <property type="molecule type" value="Genomic_DNA"/>
</dbReference>
<evidence type="ECO:0000313" key="2">
    <source>
        <dbReference type="EMBL" id="TYR44868.1"/>
    </source>
</evidence>
<dbReference type="AlphaFoldDB" id="A0A5D4HVP2"/>
<evidence type="ECO:0000256" key="1">
    <source>
        <dbReference type="SAM" id="SignalP"/>
    </source>
</evidence>
<sequence>MRRLILPLVVAGCIALTAVGCATSRGSEMDMQAAAERSDKILDSVLQEIRPELRWVHGPTTVGSCDVSRRRVVMTDISAERRGNLLGVVDRFWRKSGYRMTVINNDLDFPAIYARTRDGFGVRLRIGGEGQAFFQVDTPCVRKSEVARSTSPATAFLDPDAELIPRPNIHSDFWSASGS</sequence>
<protein>
    <recommendedName>
        <fullName evidence="4">Lipoprotein</fullName>
    </recommendedName>
</protein>
<keyword evidence="3" id="KW-1185">Reference proteome</keyword>
<comment type="caution">
    <text evidence="2">The sequence shown here is derived from an EMBL/GenBank/DDBJ whole genome shotgun (WGS) entry which is preliminary data.</text>
</comment>
<reference evidence="2 3" key="1">
    <citation type="submission" date="2019-08" db="EMBL/GenBank/DDBJ databases">
        <title>Draft genome for granaticin producer strain Streptomyces parvus C05.</title>
        <authorList>
            <person name="Gonzalez-Pimentel J.L."/>
        </authorList>
    </citation>
    <scope>NUCLEOTIDE SEQUENCE [LARGE SCALE GENOMIC DNA]</scope>
    <source>
        <strain evidence="2 3">C05</strain>
    </source>
</reference>
<name>A0A5D4HVP2_9ACTN</name>